<reference evidence="4" key="1">
    <citation type="journal article" date="2019" name="Int. J. Syst. Evol. Microbiol.">
        <title>The Global Catalogue of Microorganisms (GCM) 10K type strain sequencing project: providing services to taxonomists for standard genome sequencing and annotation.</title>
        <authorList>
            <consortium name="The Broad Institute Genomics Platform"/>
            <consortium name="The Broad Institute Genome Sequencing Center for Infectious Disease"/>
            <person name="Wu L."/>
            <person name="Ma J."/>
        </authorList>
    </citation>
    <scope>NUCLEOTIDE SEQUENCE [LARGE SCALE GENOMIC DNA]</scope>
    <source>
        <strain evidence="4">JCM 18392</strain>
    </source>
</reference>
<evidence type="ECO:0000259" key="1">
    <source>
        <dbReference type="Pfam" id="PF07726"/>
    </source>
</evidence>
<comment type="caution">
    <text evidence="3">The sequence shown here is derived from an EMBL/GenBank/DDBJ whole genome shotgun (WGS) entry which is preliminary data.</text>
</comment>
<dbReference type="InterPro" id="IPR050764">
    <property type="entry name" value="CbbQ/NirQ/NorQ/GpvN"/>
</dbReference>
<dbReference type="RefSeq" id="WP_345294368.1">
    <property type="nucleotide sequence ID" value="NZ_BAABJY010000001.1"/>
</dbReference>
<protein>
    <submittedName>
        <fullName evidence="3">MoxR family ATPase</fullName>
    </submittedName>
</protein>
<dbReference type="Proteomes" id="UP001501323">
    <property type="component" value="Unassembled WGS sequence"/>
</dbReference>
<dbReference type="Pfam" id="PF17863">
    <property type="entry name" value="AAA_lid_2"/>
    <property type="match status" value="1"/>
</dbReference>
<dbReference type="Gene3D" id="1.10.8.80">
    <property type="entry name" value="Magnesium chelatase subunit I, C-Terminal domain"/>
    <property type="match status" value="1"/>
</dbReference>
<dbReference type="Pfam" id="PF07726">
    <property type="entry name" value="AAA_3"/>
    <property type="match status" value="1"/>
</dbReference>
<dbReference type="SUPFAM" id="SSF52540">
    <property type="entry name" value="P-loop containing nucleoside triphosphate hydrolases"/>
    <property type="match status" value="1"/>
</dbReference>
<name>A0ABP9DTV5_9GAMM</name>
<evidence type="ECO:0000313" key="3">
    <source>
        <dbReference type="EMBL" id="GAA4859921.1"/>
    </source>
</evidence>
<feature type="domain" description="ChlI/MoxR AAA lid" evidence="2">
    <location>
        <begin position="260"/>
        <end position="325"/>
    </location>
</feature>
<sequence length="334" mass="37030">MDSLSESQSDTSSRIHDVFLALRDDLATRIVGQSGLIERLLIALLADGHLLVEGAPGLAKTSAIRALSDRLEADFARVQFTPDLLPADLTGTEVWRPGDGRFEFLPGPIFHPVLLADEINRAPAKVQSALLEAMGERQVTVGRETYPLPELFLVMATQNPIEQEGTFPLPEAQLDRFLMYVRIGYPEADAEAQILRLERDRARRTLEHASEAPVKVSLDDVFAARRAVLDLHVAPQLERYLIELVLASRDAARYDADLARRIAWGASPRGSIALERCARARAWLAGRDFVTPEDVRAIAPDVLRHRVLPSYEATAEGWDGERLVQALLDKVPLP</sequence>
<dbReference type="PANTHER" id="PTHR42759:SF1">
    <property type="entry name" value="MAGNESIUM-CHELATASE SUBUNIT CHLD"/>
    <property type="match status" value="1"/>
</dbReference>
<evidence type="ECO:0000259" key="2">
    <source>
        <dbReference type="Pfam" id="PF17863"/>
    </source>
</evidence>
<keyword evidence="4" id="KW-1185">Reference proteome</keyword>
<feature type="domain" description="ATPase AAA-3" evidence="1">
    <location>
        <begin position="49"/>
        <end position="179"/>
    </location>
</feature>
<dbReference type="PANTHER" id="PTHR42759">
    <property type="entry name" value="MOXR FAMILY PROTEIN"/>
    <property type="match status" value="1"/>
</dbReference>
<dbReference type="InterPro" id="IPR027417">
    <property type="entry name" value="P-loop_NTPase"/>
</dbReference>
<evidence type="ECO:0000313" key="4">
    <source>
        <dbReference type="Proteomes" id="UP001501323"/>
    </source>
</evidence>
<dbReference type="InterPro" id="IPR041628">
    <property type="entry name" value="ChlI/MoxR_AAA_lid"/>
</dbReference>
<dbReference type="Gene3D" id="3.40.50.300">
    <property type="entry name" value="P-loop containing nucleotide triphosphate hydrolases"/>
    <property type="match status" value="1"/>
</dbReference>
<accession>A0ABP9DTV5</accession>
<dbReference type="EMBL" id="BAABJY010000001">
    <property type="protein sequence ID" value="GAA4859921.1"/>
    <property type="molecule type" value="Genomic_DNA"/>
</dbReference>
<gene>
    <name evidence="3" type="ORF">GCM10023332_09840</name>
</gene>
<dbReference type="InterPro" id="IPR011703">
    <property type="entry name" value="ATPase_AAA-3"/>
</dbReference>
<dbReference type="PIRSF" id="PIRSF002849">
    <property type="entry name" value="AAA_ATPase_chaperone_MoxR_prd"/>
    <property type="match status" value="1"/>
</dbReference>
<proteinExistence type="predicted"/>
<organism evidence="3 4">
    <name type="scientific">Luteimonas vadosa</name>
    <dbReference type="NCBI Taxonomy" id="1165507"/>
    <lineage>
        <taxon>Bacteria</taxon>
        <taxon>Pseudomonadati</taxon>
        <taxon>Pseudomonadota</taxon>
        <taxon>Gammaproteobacteria</taxon>
        <taxon>Lysobacterales</taxon>
        <taxon>Lysobacteraceae</taxon>
        <taxon>Luteimonas</taxon>
    </lineage>
</organism>
<dbReference type="CDD" id="cd00009">
    <property type="entry name" value="AAA"/>
    <property type="match status" value="1"/>
</dbReference>